<dbReference type="PROSITE" id="PS51805">
    <property type="entry name" value="EPHD"/>
    <property type="match status" value="1"/>
</dbReference>
<dbReference type="GO" id="GO:0140945">
    <property type="term" value="F:histone H3K4 monomethyltransferase activity"/>
    <property type="evidence" value="ECO:0007669"/>
    <property type="project" value="UniProtKB-EC"/>
</dbReference>
<evidence type="ECO:0000256" key="17">
    <source>
        <dbReference type="ARBA" id="ARBA00023159"/>
    </source>
</evidence>
<dbReference type="SMART" id="SM00317">
    <property type="entry name" value="SET"/>
    <property type="match status" value="1"/>
</dbReference>
<dbReference type="Pfam" id="PF05965">
    <property type="entry name" value="FYRC"/>
    <property type="match status" value="1"/>
</dbReference>
<feature type="region of interest" description="Disordered" evidence="27">
    <location>
        <begin position="1473"/>
        <end position="1522"/>
    </location>
</feature>
<feature type="region of interest" description="Disordered" evidence="27">
    <location>
        <begin position="1534"/>
        <end position="1554"/>
    </location>
</feature>
<dbReference type="PANTHER" id="PTHR45888">
    <property type="entry name" value="HL01030P-RELATED"/>
    <property type="match status" value="1"/>
</dbReference>
<keyword evidence="8" id="KW-0677">Repeat</keyword>
<dbReference type="PROSITE" id="PS50280">
    <property type="entry name" value="SET"/>
    <property type="match status" value="1"/>
</dbReference>
<feature type="compositionally biased region" description="Polar residues" evidence="27">
    <location>
        <begin position="751"/>
        <end position="793"/>
    </location>
</feature>
<feature type="compositionally biased region" description="Polar residues" evidence="27">
    <location>
        <begin position="671"/>
        <end position="680"/>
    </location>
</feature>
<proteinExistence type="predicted"/>
<feature type="compositionally biased region" description="Polar residues" evidence="27">
    <location>
        <begin position="1964"/>
        <end position="1998"/>
    </location>
</feature>
<evidence type="ECO:0000256" key="27">
    <source>
        <dbReference type="SAM" id="MobiDB-lite"/>
    </source>
</evidence>
<evidence type="ECO:0000256" key="4">
    <source>
        <dbReference type="ARBA" id="ARBA00022603"/>
    </source>
</evidence>
<evidence type="ECO:0000256" key="21">
    <source>
        <dbReference type="ARBA" id="ARBA00023315"/>
    </source>
</evidence>
<keyword evidence="17" id="KW-0010">Activator</keyword>
<keyword evidence="18" id="KW-0804">Transcription</keyword>
<feature type="compositionally biased region" description="Gly residues" evidence="27">
    <location>
        <begin position="607"/>
        <end position="617"/>
    </location>
</feature>
<dbReference type="EC" id="2.1.1.364" evidence="22"/>
<feature type="region of interest" description="Disordered" evidence="27">
    <location>
        <begin position="388"/>
        <end position="577"/>
    </location>
</feature>
<dbReference type="Gene3D" id="3.30.40.10">
    <property type="entry name" value="Zinc/RING finger domain, C3HC4 (zinc finger)"/>
    <property type="match status" value="1"/>
</dbReference>
<comment type="caution">
    <text evidence="31">The sequence shown here is derived from an EMBL/GenBank/DDBJ whole genome shotgun (WGS) entry which is preliminary data.</text>
</comment>
<keyword evidence="9" id="KW-0863">Zinc-finger</keyword>
<keyword evidence="32" id="KW-1185">Reference proteome</keyword>
<feature type="region of interest" description="Disordered" evidence="27">
    <location>
        <begin position="244"/>
        <end position="362"/>
    </location>
</feature>
<dbReference type="SMART" id="SM00508">
    <property type="entry name" value="PostSET"/>
    <property type="match status" value="1"/>
</dbReference>
<feature type="region of interest" description="Disordered" evidence="27">
    <location>
        <begin position="2010"/>
        <end position="2087"/>
    </location>
</feature>
<comment type="subcellular location">
    <subcellularLocation>
        <location evidence="1">Nucleus</location>
    </subcellularLocation>
</comment>
<evidence type="ECO:0000259" key="28">
    <source>
        <dbReference type="PROSITE" id="PS50280"/>
    </source>
</evidence>
<dbReference type="InterPro" id="IPR003616">
    <property type="entry name" value="Post-SET_dom"/>
</dbReference>
<evidence type="ECO:0000256" key="15">
    <source>
        <dbReference type="ARBA" id="ARBA00023125"/>
    </source>
</evidence>
<keyword evidence="10" id="KW-0862">Zinc</keyword>
<feature type="region of interest" description="Disordered" evidence="27">
    <location>
        <begin position="2252"/>
        <end position="2271"/>
    </location>
</feature>
<dbReference type="GO" id="GO:0003713">
    <property type="term" value="F:transcription coactivator activity"/>
    <property type="evidence" value="ECO:0007669"/>
    <property type="project" value="TreeGrafter"/>
</dbReference>
<feature type="compositionally biased region" description="Pro residues" evidence="27">
    <location>
        <begin position="1479"/>
        <end position="1496"/>
    </location>
</feature>
<dbReference type="GO" id="GO:0032259">
    <property type="term" value="P:methylation"/>
    <property type="evidence" value="ECO:0007669"/>
    <property type="project" value="UniProtKB-KW"/>
</dbReference>
<dbReference type="SMART" id="SM00541">
    <property type="entry name" value="FYRN"/>
    <property type="match status" value="1"/>
</dbReference>
<evidence type="ECO:0000256" key="13">
    <source>
        <dbReference type="ARBA" id="ARBA00023015"/>
    </source>
</evidence>
<evidence type="ECO:0000256" key="20">
    <source>
        <dbReference type="ARBA" id="ARBA00023288"/>
    </source>
</evidence>
<evidence type="ECO:0000256" key="26">
    <source>
        <dbReference type="ARBA" id="ARBA00072631"/>
    </source>
</evidence>
<evidence type="ECO:0000256" key="9">
    <source>
        <dbReference type="ARBA" id="ARBA00022771"/>
    </source>
</evidence>
<dbReference type="PROSITE" id="PS50868">
    <property type="entry name" value="POST_SET"/>
    <property type="match status" value="1"/>
</dbReference>
<dbReference type="GO" id="GO:0003677">
    <property type="term" value="F:DNA binding"/>
    <property type="evidence" value="ECO:0007669"/>
    <property type="project" value="UniProtKB-KW"/>
</dbReference>
<keyword evidence="3" id="KW-0597">Phosphoprotein</keyword>
<dbReference type="Pfam" id="PF00856">
    <property type="entry name" value="SET"/>
    <property type="match status" value="1"/>
</dbReference>
<dbReference type="Proteomes" id="UP001153269">
    <property type="component" value="Unassembled WGS sequence"/>
</dbReference>
<dbReference type="CDD" id="cd22026">
    <property type="entry name" value="HMG-box_KMT2C"/>
    <property type="match status" value="1"/>
</dbReference>
<feature type="compositionally biased region" description="Polar residues" evidence="27">
    <location>
        <begin position="142"/>
        <end position="163"/>
    </location>
</feature>
<reference evidence="31" key="1">
    <citation type="submission" date="2020-03" db="EMBL/GenBank/DDBJ databases">
        <authorList>
            <person name="Weist P."/>
        </authorList>
    </citation>
    <scope>NUCLEOTIDE SEQUENCE</scope>
</reference>
<keyword evidence="15" id="KW-0238">DNA-binding</keyword>
<comment type="subunit">
    <text evidence="25">Component of the MLL3 complex (also named ASCOM complex), at least composed of catalytic subunit KMT2C/MLL3, ASH2L, RBBP5, WDR5, NCOA6, DPY30, KDM6A, PAXIP1/PTIP, PAGR1 and alpha- and beta-tubulin. Forms a core complex with the evolutionary conserved subcomplex WRAD composed of WDR5, RBBP5, ASH2L/ASH2 and DPY30 subunits; WRAD differentially stimulates the methyltransferase activity. Interacts (via WIN motif) with WDR5.</text>
</comment>
<dbReference type="FunFam" id="1.10.30.10:FF:000009">
    <property type="entry name" value="Histone-lysine N-methyltransferase"/>
    <property type="match status" value="1"/>
</dbReference>
<feature type="compositionally biased region" description="Pro residues" evidence="27">
    <location>
        <begin position="1796"/>
        <end position="1805"/>
    </location>
</feature>
<keyword evidence="21" id="KW-0012">Acyltransferase</keyword>
<keyword evidence="13" id="KW-0805">Transcription regulation</keyword>
<dbReference type="Gene3D" id="3.30.160.360">
    <property type="match status" value="1"/>
</dbReference>
<name>A0A9N7YHT8_PLEPL</name>
<feature type="compositionally biased region" description="Low complexity" evidence="27">
    <location>
        <begin position="68"/>
        <end position="79"/>
    </location>
</feature>
<accession>A0A9N7YHT8</accession>
<sequence length="3250" mass="351660">MADDSSWTCEPIGSGGRGQRSMQEEPLDAILSPELDKMVTDGAILSRLFKIPELEGKDVEEVFTAVLSPNSSNNQPQQNRHTHSAAGSKTHTHHPAASFPCLPLINGLMGAAPHFQNNPMTSSGAQAPAGFRMPPTGGPALSASTGTTPVLTSTNQQPAGESTQDVMSTAQRGMLKWEKEETLGELATVAPVLYCNTNFPQLREQHPDWSTRVKQIAKLWRKASSQDRAPFVQKARDNRAAQRINKVQLSNEPMKRSLPPQPPPQPPPPLSPPVQLGQYDPASMDMEGDFKDPLRPRESEQEQEWKLRQGEVKDRWGAGKKRQENLPQSKVLKSPTDKDCPHQAPVAGGDKPALQMRQKSKQLAKIEATQKLEQVKNEQLQQQRLLASQRLIGQLSPESDSRSPMTPTQQPASPAHPHPRLQGAGEGSGLVDNVFLRPQAPPLSGFSSLPHSPHPSSPLHQPPSSPQMFSPPSSRPSSPWDPYSKVVGTPRPSASQPGGLPPHQQQRRNSLSASPAHDTFGSPAPSPDSKACDNSRALGPPPGNCYPPSGSAPDHAVRHVSVRTAETFQRTPHNSSKLRVAAELYGRVGELVFKAPMPPQQEMFGNMGAGAGEGGAGRRPTDLGFVLPQMQDPSFPSSPLSGLGSPHRSPYTQTPGTPRPDYCQQIPDPFTQHSPLTSRPSPDPYTNPLATGTPRPHSDPSYLTPPPTLQMDQFNQQPANRRPSPSHPTLDAYTSHPGTPRPSGTERVPQSPGSQRSSDPYALQPSTPTPHQSPGKQQDSFPRTPSSQTSKQPGMSEDGFSGQTPGHDPFEQGHMTPGLSPIDKTAADEMAVLGLASLDGPMSMLPQPGDSEDKLRQRQRLRQLILRQQQQKSALRQEKGLQEAASGPASSLAVPPAPGSGIPRHWSQDNSAAPSALPAELFPRPPPPYPGTVRPGGLAGAPAPRFPGGFSGERQRSFTPSEAPFTRYSLPRELAERGPVLRFTVPPGAQVLQDSFLGPPQGSMLGSGLGAVEGVPVQMRRPMPGDFTGIRPLPTPNTHPHMMPGVPQPFLPRSLPIQQHSIRGQPYIELRHRAPENRLRLPFPPTEAPLLYPRALQPPTLRPSQGARMVTTPMGAQMVMVEQLNQQHLSHTTALPQSGPESTLPVADGIEEHMEGEESAVKDLEDVEVKDLVDLNLNLDPEDGKEDLDLGPNDLHLDDFLLSGKFDLIAYADPELNLEDKKDMFNEELDLGETVEDKDGGERSDVAGGYRKTDSHTHLMGQVKQEVKDCVKTEVSDGPSAALHLTTHQPGAPGTRAAGSSQAGPSALLAKEKGEDLGVVPALQDHELAPMSVMAPRVQTPAGQASVFQPQQRPFDPSPLVPPQPHCLLNPQNQLPHLGTSTQNQVQSLNKARPMLLEEQPLLLQDLLDQERQEQQQQKQMQALIRQRSTSDSLFPNMEDFDSVSDPIMKAKMVALKGINKVMTQGNIGLNPMAINRFPQPPAPGDPCPEETPQPPHLAGQDEQLNPPLVRPTPPSSGPGFVNESQRVSVAAHRKTKKALSAKQRTAKKAGRAFSEEDAAQLRYITEQQAAVQKQLEQIRKQQKDHTELIDEYRTKQQGALQPPAAPPMMPTGAPPIPQTLHSQPMVPMQPHPGGPTQACVTNNSPGWTPGGTGPGALGHRMPPHLPPTLPNTPQASPRTQTPVMVAGLPAPTAAFNTGGPRGPSGGPSGAAEDEATTTPQVKFDDNNPFSEGFQERERRERLREQQERQRVQLMQEVERHRALQQRMELEQQGTLGASMGTGAGVAARVGQTPGPGGPAEPAPSPGADILSQLPFFSSELPQDFLQSSPAPSPRGGPFAHQPGLHQGLAGPPHPGSHSLPANLQTRPRLPGPVGPSAQGQARQAGIDLSGLAPSKPGGPDARLGHESSLPASPVPSSFPCSSSGGPSPLTQLYSDIIPNDKPKKKRSRKRDRDNIVGGGGSRTPLSSHSDDNTAPPTSALSDTSCCTPTPGTVDQSVVSFSGLAPSSELERQLSVSAVAQQSASDPGLECQRGPLSAPLQVKEEGEDDGACGARVVKMEEGEGEVFSSLSPLHGGGGDGGKELLRHLLKDKTSPAITLSYTVQAPPSACCQLSNESVRSEEEDKPGSYGNVVRRDDGELMDSSNRKKVQRSKRLTRPEKDRAAPKYKRRKREEEEKTLNSSSSDPLMTHLRQLAVLPLMEPVLRVDLSLFPPYGSSSLGRDSRLSGSFGNACLDGVTDYYSQLIYKNNLSNPPTPPASLPPTPPPVARQKLSNGFATTEELSRKEISEQEVKSSSDLKQKGAGLLVVNHTHKTVDVPASLPTPPHNNQEELRIQDSSARSTPDGFVPSSSPESVWDGEVSRYPDLSFIKLEPPSPSPSPPLPITPCAWGAVKQEVKVEPPSCSNTDLVTIAITLNPVAAQNVAGVMAAVAALLRVPGPVDYQLSRAPGPEHRPLLAGVRVPLPQGSPGNRQLRPPAENTGVESQHGGSAAVGPPRCSHCKVLLGNGVRIVKQLKQEGQSRPGSTLLFCSPNCSALNTSAPPTPGNKVRACGPRPPVRLRAPPPSRVQHQYNNNMSSIAVHSLPRTPPPPATSSCSSSSSSPTLSFPPASTVTMESRPRVDSLKMKVKLKPHPRAVPGGEDLARQGKRMKSSRWRRWSVRITFSRGPGITNEAVAVPTEEEVDMMLKKLGACLQPDPLPKDQRRCCFCHQQGDGRTDGPARLLNLDLDLWVHLNCALWSSEVYETQAGALINVELALRRGLTLRCAHCQQTGATSGCNRLRCTNTYHFTCALQAHCTFFKDKTMLCHLHKPRTVPLSGDRSSSGSPSSTPGLTPDPAALVVSDPYDSELRCFAVFRRVYVQRDEARQIAAVVQRGERQHTFRVGSLLFCAVGRLLPQQMKTFHDQTAIFPVGYHANRIYWSMRHSSRRCKYMCYIEDADGQPLFKVKVVEKGHGDLILTGPTPKAVWDQILDPVSQMRASSGTLKLFPAYLKGEDLFGLTTSAVIRIIESLPGVEACGRYNFRYGRNPLMEWPLAFNPSGSARSEPKASQAKRLYLLTSIAPRCQGSVGSIVGLVPGVISLSPGESVASAHQGRHSKSSQYRRMKAEWKSNVYLARSRIQGLGLYAARDIEKFTMVIEYIGTIIRSEVANRKERLYESQNRGVYMFRIDNDYVIDATITGGPARYINHSCGPNCITEVVTVEKENKIIISSCRRIQRGEELSYDYKFDLEDDQHKIPCHCGAVNCSKWMN</sequence>
<feature type="compositionally biased region" description="Low complexity" evidence="27">
    <location>
        <begin position="2815"/>
        <end position="2835"/>
    </location>
</feature>
<dbReference type="PROSITE" id="PS51542">
    <property type="entry name" value="FYRN"/>
    <property type="match status" value="1"/>
</dbReference>
<feature type="region of interest" description="Disordered" evidence="27">
    <location>
        <begin position="2814"/>
        <end position="2835"/>
    </location>
</feature>
<dbReference type="Pfam" id="PF13771">
    <property type="entry name" value="zf-HC5HC2H"/>
    <property type="match status" value="1"/>
</dbReference>
<dbReference type="CDD" id="cd19171">
    <property type="entry name" value="SET_KMT2C_2D"/>
    <property type="match status" value="1"/>
</dbReference>
<feature type="compositionally biased region" description="Pro residues" evidence="27">
    <location>
        <begin position="1604"/>
        <end position="1617"/>
    </location>
</feature>
<feature type="compositionally biased region" description="Low complexity" evidence="27">
    <location>
        <begin position="633"/>
        <end position="650"/>
    </location>
</feature>
<evidence type="ECO:0000256" key="10">
    <source>
        <dbReference type="ARBA" id="ARBA00022833"/>
    </source>
</evidence>
<dbReference type="InterPro" id="IPR046341">
    <property type="entry name" value="SET_dom_sf"/>
</dbReference>
<evidence type="ECO:0000256" key="25">
    <source>
        <dbReference type="ARBA" id="ARBA00065668"/>
    </source>
</evidence>
<feature type="compositionally biased region" description="Basic and acidic residues" evidence="27">
    <location>
        <begin position="2281"/>
        <end position="2299"/>
    </location>
</feature>
<feature type="region of interest" description="Disordered" evidence="27">
    <location>
        <begin position="1777"/>
        <end position="1998"/>
    </location>
</feature>
<feature type="compositionally biased region" description="Polar residues" evidence="27">
    <location>
        <begin position="396"/>
        <end position="412"/>
    </location>
</feature>
<keyword evidence="5" id="KW-0808">Transferase</keyword>
<comment type="function">
    <text evidence="24">Histone methyltransferase that catalyzes methyl group transfer from S-adenosyl-L-methionine to the epsilon-amino group of 'Lys-4' of histone H3 (H3K4). Part of chromatin remodeling machinery predominantly forms H3K4me1 methylation marks at active chromatin sites where transcription and DNA repair take place. Likely plays a redundant role with KMT2D in enriching H3K4me1 mark on primed and active enhancer elements.</text>
</comment>
<dbReference type="InterPro" id="IPR009071">
    <property type="entry name" value="HMG_box_dom"/>
</dbReference>
<dbReference type="PROSITE" id="PS51543">
    <property type="entry name" value="FYRC"/>
    <property type="match status" value="1"/>
</dbReference>
<dbReference type="Gene3D" id="1.10.30.10">
    <property type="entry name" value="High mobility group box domain"/>
    <property type="match status" value="1"/>
</dbReference>
<keyword evidence="12" id="KW-0007">Acetylation</keyword>
<dbReference type="FunFam" id="2.170.270.10:FF:000003">
    <property type="entry name" value="Histone-lysine N-methyltransferase"/>
    <property type="match status" value="1"/>
</dbReference>
<dbReference type="Gene3D" id="2.170.270.10">
    <property type="entry name" value="SET domain"/>
    <property type="match status" value="1"/>
</dbReference>
<dbReference type="GO" id="GO:0044666">
    <property type="term" value="C:MLL3/4 complex"/>
    <property type="evidence" value="ECO:0007669"/>
    <property type="project" value="TreeGrafter"/>
</dbReference>
<keyword evidence="16" id="KW-0564">Palmitate</keyword>
<dbReference type="EMBL" id="CADEAL010001395">
    <property type="protein sequence ID" value="CAB1432000.1"/>
    <property type="molecule type" value="Genomic_DNA"/>
</dbReference>
<feature type="region of interest" description="Disordered" evidence="27">
    <location>
        <begin position="2462"/>
        <end position="2493"/>
    </location>
</feature>
<feature type="compositionally biased region" description="Gly residues" evidence="27">
    <location>
        <begin position="1700"/>
        <end position="1709"/>
    </location>
</feature>
<feature type="region of interest" description="Disordered" evidence="27">
    <location>
        <begin position="2280"/>
        <end position="2299"/>
    </location>
</feature>
<dbReference type="FunFam" id="3.30.40.10:FF:000002">
    <property type="entry name" value="Histone-lysine N-methyltransferase"/>
    <property type="match status" value="1"/>
</dbReference>
<keyword evidence="19" id="KW-0539">Nucleus</keyword>
<protein>
    <recommendedName>
        <fullName evidence="26">Histone-lysine N-methyltransferase 2C</fullName>
        <ecNumber evidence="22">2.1.1.364</ecNumber>
    </recommendedName>
</protein>
<evidence type="ECO:0000256" key="3">
    <source>
        <dbReference type="ARBA" id="ARBA00022553"/>
    </source>
</evidence>
<feature type="compositionally biased region" description="Basic residues" evidence="27">
    <location>
        <begin position="2146"/>
        <end position="2155"/>
    </location>
</feature>
<dbReference type="GO" id="GO:0016746">
    <property type="term" value="F:acyltransferase activity"/>
    <property type="evidence" value="ECO:0007669"/>
    <property type="project" value="UniProtKB-KW"/>
</dbReference>
<dbReference type="SUPFAM" id="SSF47095">
    <property type="entry name" value="HMG-box"/>
    <property type="match status" value="1"/>
</dbReference>
<feature type="region of interest" description="Disordered" evidence="27">
    <location>
        <begin position="68"/>
        <end position="97"/>
    </location>
</feature>
<evidence type="ECO:0000256" key="18">
    <source>
        <dbReference type="ARBA" id="ARBA00023163"/>
    </source>
</evidence>
<feature type="compositionally biased region" description="Polar residues" evidence="27">
    <location>
        <begin position="115"/>
        <end position="125"/>
    </location>
</feature>
<feature type="compositionally biased region" description="Basic residues" evidence="27">
    <location>
        <begin position="1534"/>
        <end position="1551"/>
    </location>
</feature>
<feature type="domain" description="SET" evidence="28">
    <location>
        <begin position="3110"/>
        <end position="3226"/>
    </location>
</feature>
<evidence type="ECO:0000256" key="19">
    <source>
        <dbReference type="ARBA" id="ARBA00023242"/>
    </source>
</evidence>
<dbReference type="InterPro" id="IPR034732">
    <property type="entry name" value="EPHD"/>
</dbReference>
<keyword evidence="6" id="KW-0949">S-adenosyl-L-methionine</keyword>
<keyword evidence="7" id="KW-0479">Metal-binding</keyword>
<feature type="region of interest" description="Disordered" evidence="27">
    <location>
        <begin position="1"/>
        <end position="27"/>
    </location>
</feature>
<evidence type="ECO:0000256" key="2">
    <source>
        <dbReference type="ARBA" id="ARBA00022481"/>
    </source>
</evidence>
<feature type="compositionally biased region" description="Pro residues" evidence="27">
    <location>
        <begin position="2253"/>
        <end position="2267"/>
    </location>
</feature>
<dbReference type="InterPro" id="IPR003888">
    <property type="entry name" value="FYrich_N"/>
</dbReference>
<evidence type="ECO:0000259" key="30">
    <source>
        <dbReference type="PROSITE" id="PS51805"/>
    </source>
</evidence>
<keyword evidence="14" id="KW-0175">Coiled coil</keyword>
<feature type="compositionally biased region" description="Pro residues" evidence="27">
    <location>
        <begin position="259"/>
        <end position="272"/>
    </location>
</feature>
<feature type="region of interest" description="Disordered" evidence="27">
    <location>
        <begin position="2580"/>
        <end position="2619"/>
    </location>
</feature>
<dbReference type="GO" id="GO:0008270">
    <property type="term" value="F:zinc ion binding"/>
    <property type="evidence" value="ECO:0007669"/>
    <property type="project" value="UniProtKB-KW"/>
</dbReference>
<feature type="region of interest" description="Disordered" evidence="27">
    <location>
        <begin position="115"/>
        <end position="163"/>
    </location>
</feature>
<comment type="catalytic activity">
    <reaction evidence="23">
        <text>L-lysyl(4)-[histone H3] + S-adenosyl-L-methionine = N(6)-methyl-L-lysyl(4)-[histone H3] + S-adenosyl-L-homocysteine + H(+)</text>
        <dbReference type="Rhea" id="RHEA:60264"/>
        <dbReference type="Rhea" id="RHEA-COMP:15543"/>
        <dbReference type="Rhea" id="RHEA-COMP:15547"/>
        <dbReference type="ChEBI" id="CHEBI:15378"/>
        <dbReference type="ChEBI" id="CHEBI:29969"/>
        <dbReference type="ChEBI" id="CHEBI:57856"/>
        <dbReference type="ChEBI" id="CHEBI:59789"/>
        <dbReference type="ChEBI" id="CHEBI:61929"/>
        <dbReference type="EC" id="2.1.1.364"/>
    </reaction>
    <physiologicalReaction direction="left-to-right" evidence="23">
        <dbReference type="Rhea" id="RHEA:60265"/>
    </physiologicalReaction>
</comment>
<organism evidence="31 32">
    <name type="scientific">Pleuronectes platessa</name>
    <name type="common">European plaice</name>
    <dbReference type="NCBI Taxonomy" id="8262"/>
    <lineage>
        <taxon>Eukaryota</taxon>
        <taxon>Metazoa</taxon>
        <taxon>Chordata</taxon>
        <taxon>Craniata</taxon>
        <taxon>Vertebrata</taxon>
        <taxon>Euteleostomi</taxon>
        <taxon>Actinopterygii</taxon>
        <taxon>Neopterygii</taxon>
        <taxon>Teleostei</taxon>
        <taxon>Neoteleostei</taxon>
        <taxon>Acanthomorphata</taxon>
        <taxon>Carangaria</taxon>
        <taxon>Pleuronectiformes</taxon>
        <taxon>Pleuronectoidei</taxon>
        <taxon>Pleuronectidae</taxon>
        <taxon>Pleuronectes</taxon>
    </lineage>
</organism>
<evidence type="ECO:0000256" key="8">
    <source>
        <dbReference type="ARBA" id="ARBA00022737"/>
    </source>
</evidence>
<gene>
    <name evidence="31" type="ORF">PLEPLA_LOCUS20057</name>
</gene>
<dbReference type="SMART" id="SM00398">
    <property type="entry name" value="HMG"/>
    <property type="match status" value="1"/>
</dbReference>
<keyword evidence="11" id="KW-0156">Chromatin regulator</keyword>
<feature type="domain" description="PHD-type" evidence="30">
    <location>
        <begin position="2702"/>
        <end position="2810"/>
    </location>
</feature>
<keyword evidence="2" id="KW-0488">Methylation</keyword>
<feature type="domain" description="Post-SET" evidence="29">
    <location>
        <begin position="3234"/>
        <end position="3250"/>
    </location>
</feature>
<keyword evidence="20" id="KW-0449">Lipoprotein</keyword>
<dbReference type="FunFam" id="3.30.160.360:FF:000001">
    <property type="entry name" value="Histone-lysine N-methyltransferase"/>
    <property type="match status" value="1"/>
</dbReference>
<evidence type="ECO:0000256" key="1">
    <source>
        <dbReference type="ARBA" id="ARBA00004123"/>
    </source>
</evidence>
<dbReference type="SMART" id="SM00542">
    <property type="entry name" value="FYRC"/>
    <property type="match status" value="1"/>
</dbReference>
<dbReference type="SUPFAM" id="SSF82199">
    <property type="entry name" value="SET domain"/>
    <property type="match status" value="1"/>
</dbReference>
<evidence type="ECO:0000256" key="5">
    <source>
        <dbReference type="ARBA" id="ARBA00022679"/>
    </source>
</evidence>
<feature type="compositionally biased region" description="Low complexity" evidence="27">
    <location>
        <begin position="442"/>
        <end position="451"/>
    </location>
</feature>
<dbReference type="InterPro" id="IPR013083">
    <property type="entry name" value="Znf_RING/FYVE/PHD"/>
</dbReference>
<feature type="compositionally biased region" description="Basic and acidic residues" evidence="27">
    <location>
        <begin position="288"/>
        <end position="324"/>
    </location>
</feature>
<feature type="region of interest" description="Disordered" evidence="27">
    <location>
        <begin position="603"/>
        <end position="943"/>
    </location>
</feature>
<feature type="compositionally biased region" description="Low complexity" evidence="27">
    <location>
        <begin position="2015"/>
        <end position="2025"/>
    </location>
</feature>
<feature type="compositionally biased region" description="Polar residues" evidence="27">
    <location>
        <begin position="503"/>
        <end position="513"/>
    </location>
</feature>
<feature type="compositionally biased region" description="Basic and acidic residues" evidence="27">
    <location>
        <begin position="1734"/>
        <end position="1748"/>
    </location>
</feature>
<keyword evidence="4" id="KW-0489">Methyltransferase</keyword>
<evidence type="ECO:0000256" key="11">
    <source>
        <dbReference type="ARBA" id="ARBA00022853"/>
    </source>
</evidence>
<dbReference type="InterPro" id="IPR036910">
    <property type="entry name" value="HMG_box_dom_sf"/>
</dbReference>
<evidence type="ECO:0000313" key="32">
    <source>
        <dbReference type="Proteomes" id="UP001153269"/>
    </source>
</evidence>
<evidence type="ECO:0000256" key="12">
    <source>
        <dbReference type="ARBA" id="ARBA00022990"/>
    </source>
</evidence>
<evidence type="ECO:0000313" key="31">
    <source>
        <dbReference type="EMBL" id="CAB1432000.1"/>
    </source>
</evidence>
<evidence type="ECO:0000256" key="23">
    <source>
        <dbReference type="ARBA" id="ARBA00049353"/>
    </source>
</evidence>
<feature type="compositionally biased region" description="Low complexity" evidence="27">
    <location>
        <begin position="466"/>
        <end position="484"/>
    </location>
</feature>
<dbReference type="InterPro" id="IPR003889">
    <property type="entry name" value="FYrich_C"/>
</dbReference>
<evidence type="ECO:0000256" key="16">
    <source>
        <dbReference type="ARBA" id="ARBA00023139"/>
    </source>
</evidence>
<feature type="compositionally biased region" description="Pro residues" evidence="27">
    <location>
        <begin position="452"/>
        <end position="465"/>
    </location>
</feature>
<evidence type="ECO:0000256" key="22">
    <source>
        <dbReference type="ARBA" id="ARBA00023620"/>
    </source>
</evidence>
<evidence type="ECO:0000259" key="29">
    <source>
        <dbReference type="PROSITE" id="PS50868"/>
    </source>
</evidence>
<evidence type="ECO:0000256" key="14">
    <source>
        <dbReference type="ARBA" id="ARBA00023054"/>
    </source>
</evidence>
<evidence type="ECO:0000256" key="24">
    <source>
        <dbReference type="ARBA" id="ARBA00058707"/>
    </source>
</evidence>
<feature type="compositionally biased region" description="Polar residues" evidence="27">
    <location>
        <begin position="710"/>
        <end position="719"/>
    </location>
</feature>
<feature type="compositionally biased region" description="Low complexity" evidence="27">
    <location>
        <begin position="1911"/>
        <end position="1929"/>
    </location>
</feature>
<feature type="region of interest" description="Disordered" evidence="27">
    <location>
        <begin position="2316"/>
        <end position="2358"/>
    </location>
</feature>
<feature type="compositionally biased region" description="Low complexity" evidence="27">
    <location>
        <begin position="2592"/>
        <end position="2611"/>
    </location>
</feature>
<evidence type="ECO:0000256" key="7">
    <source>
        <dbReference type="ARBA" id="ARBA00022723"/>
    </source>
</evidence>
<feature type="compositionally biased region" description="Low complexity" evidence="27">
    <location>
        <begin position="862"/>
        <end position="871"/>
    </location>
</feature>
<dbReference type="Pfam" id="PF05964">
    <property type="entry name" value="FYRN"/>
    <property type="match status" value="1"/>
</dbReference>
<dbReference type="GO" id="GO:0045944">
    <property type="term" value="P:positive regulation of transcription by RNA polymerase II"/>
    <property type="evidence" value="ECO:0007669"/>
    <property type="project" value="TreeGrafter"/>
</dbReference>
<feature type="region of interest" description="Disordered" evidence="27">
    <location>
        <begin position="1595"/>
        <end position="1617"/>
    </location>
</feature>
<feature type="compositionally biased region" description="Polar residues" evidence="27">
    <location>
        <begin position="564"/>
        <end position="577"/>
    </location>
</feature>
<dbReference type="InterPro" id="IPR001214">
    <property type="entry name" value="SET_dom"/>
</dbReference>
<feature type="region of interest" description="Disordered" evidence="27">
    <location>
        <begin position="2113"/>
        <end position="2186"/>
    </location>
</feature>
<feature type="region of interest" description="Disordered" evidence="27">
    <location>
        <begin position="1693"/>
        <end position="1748"/>
    </location>
</feature>
<evidence type="ECO:0000256" key="6">
    <source>
        <dbReference type="ARBA" id="ARBA00022691"/>
    </source>
</evidence>
<dbReference type="PANTHER" id="PTHR45888:SF1">
    <property type="entry name" value="HISTONE-LYSINE N-METHYLTRANSFERASE 2C"/>
    <property type="match status" value="1"/>
</dbReference>
<feature type="region of interest" description="Disordered" evidence="27">
    <location>
        <begin position="1284"/>
        <end position="1305"/>
    </location>
</feature>